<reference evidence="1 2" key="1">
    <citation type="submission" date="2018-12" db="EMBL/GenBank/DDBJ databases">
        <authorList>
            <consortium name="Pathogen Informatics"/>
        </authorList>
    </citation>
    <scope>NUCLEOTIDE SEQUENCE [LARGE SCALE GENOMIC DNA]</scope>
    <source>
        <strain evidence="1 2">NCTC12742</strain>
    </source>
</reference>
<dbReference type="Proteomes" id="UP000272771">
    <property type="component" value="Chromosome"/>
</dbReference>
<protein>
    <submittedName>
        <fullName evidence="1">Protein of uncharacterized function (DUF3164)</fullName>
    </submittedName>
</protein>
<keyword evidence="2" id="KW-1185">Reference proteome</keyword>
<accession>A0A3S5C9P8</accession>
<dbReference type="EMBL" id="LR134533">
    <property type="protein sequence ID" value="VEJ50025.1"/>
    <property type="molecule type" value="Genomic_DNA"/>
</dbReference>
<proteinExistence type="predicted"/>
<name>A0A3S5C9P8_9NEIS</name>
<evidence type="ECO:0000313" key="1">
    <source>
        <dbReference type="EMBL" id="VEJ50025.1"/>
    </source>
</evidence>
<organism evidence="1 2">
    <name type="scientific">Neisseria weaveri</name>
    <dbReference type="NCBI Taxonomy" id="28091"/>
    <lineage>
        <taxon>Bacteria</taxon>
        <taxon>Pseudomonadati</taxon>
        <taxon>Pseudomonadota</taxon>
        <taxon>Betaproteobacteria</taxon>
        <taxon>Neisseriales</taxon>
        <taxon>Neisseriaceae</taxon>
        <taxon>Neisseria</taxon>
    </lineage>
</organism>
<gene>
    <name evidence="1" type="ORF">NCTC12742_00481</name>
</gene>
<dbReference type="RefSeq" id="WP_004282975.1">
    <property type="nucleotide sequence ID" value="NZ_CAUJRG010000004.1"/>
</dbReference>
<evidence type="ECO:0000313" key="2">
    <source>
        <dbReference type="Proteomes" id="UP000272771"/>
    </source>
</evidence>
<dbReference type="AlphaFoldDB" id="A0A3S5C9P8"/>
<sequence>MNIDKSQYREDAKGNLVPVANIREIDLLRDELVMELAGKAAEVQQHISDFKREAMDDIAAFVQLSADRYDVKVGGKKGNISLHSFDGSYRVQLAMQDTLVFDEGLIAAKALIDECINEWTEGSRTELKTLINAAFQVDSQGNISTTRVLGLRRLQISDDKWKRAMDALSDSLKVHISKPFVRVYRRDDAGDYQLVNLDIAKV</sequence>
<dbReference type="STRING" id="28091.SAMEA3174300_00806"/>
<dbReference type="InterPro" id="IPR021505">
    <property type="entry name" value="Phage_B3_Orf6"/>
</dbReference>
<dbReference type="OrthoDB" id="7554786at2"/>
<dbReference type="Pfam" id="PF11363">
    <property type="entry name" value="DUF3164"/>
    <property type="match status" value="1"/>
</dbReference>